<dbReference type="InParanoid" id="A0A136J7K5"/>
<organism evidence="2 3">
    <name type="scientific">Microdochium bolleyi</name>
    <dbReference type="NCBI Taxonomy" id="196109"/>
    <lineage>
        <taxon>Eukaryota</taxon>
        <taxon>Fungi</taxon>
        <taxon>Dikarya</taxon>
        <taxon>Ascomycota</taxon>
        <taxon>Pezizomycotina</taxon>
        <taxon>Sordariomycetes</taxon>
        <taxon>Xylariomycetidae</taxon>
        <taxon>Xylariales</taxon>
        <taxon>Microdochiaceae</taxon>
        <taxon>Microdochium</taxon>
    </lineage>
</organism>
<evidence type="ECO:0000313" key="2">
    <source>
        <dbReference type="EMBL" id="KXJ93036.1"/>
    </source>
</evidence>
<dbReference type="AlphaFoldDB" id="A0A136J7K5"/>
<evidence type="ECO:0000313" key="3">
    <source>
        <dbReference type="Proteomes" id="UP000070501"/>
    </source>
</evidence>
<gene>
    <name evidence="2" type="ORF">Micbo1qcDRAFT_160941</name>
</gene>
<dbReference type="EMBL" id="KQ964248">
    <property type="protein sequence ID" value="KXJ93036.1"/>
    <property type="molecule type" value="Genomic_DNA"/>
</dbReference>
<dbReference type="Proteomes" id="UP000070501">
    <property type="component" value="Unassembled WGS sequence"/>
</dbReference>
<accession>A0A136J7K5</accession>
<protein>
    <submittedName>
        <fullName evidence="2">Uncharacterized protein</fullName>
    </submittedName>
</protein>
<evidence type="ECO:0000256" key="1">
    <source>
        <dbReference type="SAM" id="MobiDB-lite"/>
    </source>
</evidence>
<feature type="compositionally biased region" description="Basic and acidic residues" evidence="1">
    <location>
        <begin position="55"/>
        <end position="69"/>
    </location>
</feature>
<reference evidence="3" key="1">
    <citation type="submission" date="2016-02" db="EMBL/GenBank/DDBJ databases">
        <title>Draft genome sequence of Microdochium bolleyi, a fungal endophyte of beachgrass.</title>
        <authorList>
            <consortium name="DOE Joint Genome Institute"/>
            <person name="David A.S."/>
            <person name="May G."/>
            <person name="Haridas S."/>
            <person name="Lim J."/>
            <person name="Wang M."/>
            <person name="Labutti K."/>
            <person name="Lipzen A."/>
            <person name="Barry K."/>
            <person name="Grigoriev I.V."/>
        </authorList>
    </citation>
    <scope>NUCLEOTIDE SEQUENCE [LARGE SCALE GENOMIC DNA]</scope>
    <source>
        <strain evidence="3">J235TASD1</strain>
    </source>
</reference>
<name>A0A136J7K5_9PEZI</name>
<keyword evidence="3" id="KW-1185">Reference proteome</keyword>
<sequence>MASRFAATIFLFPFSQPQHNTFVANMDKPTTDTASWKDLVPKRPTRPIVIPRGNSMRDEEGAKQEKLDDQDGPVNTK</sequence>
<feature type="region of interest" description="Disordered" evidence="1">
    <location>
        <begin position="25"/>
        <end position="77"/>
    </location>
</feature>
<proteinExistence type="predicted"/>